<dbReference type="EMBL" id="FZNR01000018">
    <property type="protein sequence ID" value="SNS57751.1"/>
    <property type="molecule type" value="Genomic_DNA"/>
</dbReference>
<keyword evidence="2" id="KW-1185">Reference proteome</keyword>
<reference evidence="1 2" key="1">
    <citation type="submission" date="2017-06" db="EMBL/GenBank/DDBJ databases">
        <authorList>
            <person name="Kim H.J."/>
            <person name="Triplett B.A."/>
        </authorList>
    </citation>
    <scope>NUCLEOTIDE SEQUENCE [LARGE SCALE GENOMIC DNA]</scope>
    <source>
        <strain evidence="1 2">DSM 43151</strain>
    </source>
</reference>
<proteinExistence type="predicted"/>
<gene>
    <name evidence="1" type="ORF">SAMN06264365_118145</name>
</gene>
<name>A0A239FLS2_9ACTN</name>
<evidence type="ECO:0008006" key="3">
    <source>
        <dbReference type="Google" id="ProtNLM"/>
    </source>
</evidence>
<organism evidence="1 2">
    <name type="scientific">Actinoplanes regularis</name>
    <dbReference type="NCBI Taxonomy" id="52697"/>
    <lineage>
        <taxon>Bacteria</taxon>
        <taxon>Bacillati</taxon>
        <taxon>Actinomycetota</taxon>
        <taxon>Actinomycetes</taxon>
        <taxon>Micromonosporales</taxon>
        <taxon>Micromonosporaceae</taxon>
        <taxon>Actinoplanes</taxon>
    </lineage>
</organism>
<sequence length="118" mass="13308">MSLRTEYTFTLPKGFVDDSGTLHRTGTMRLANARDEIEPLRDPRVKENDSYATVIVLSRVVTELGTVQRVTPKTIESLFVSDFGYLQDLYRIVNFQDATVLDTLEPGVPFPRELAEVG</sequence>
<accession>A0A239FLS2</accession>
<evidence type="ECO:0000313" key="2">
    <source>
        <dbReference type="Proteomes" id="UP000198415"/>
    </source>
</evidence>
<protein>
    <recommendedName>
        <fullName evidence="3">Phage tail assembly chaperone protein, E, or 41 or 14</fullName>
    </recommendedName>
</protein>
<dbReference type="AlphaFoldDB" id="A0A239FLS2"/>
<dbReference type="OrthoDB" id="9802230at2"/>
<dbReference type="Proteomes" id="UP000198415">
    <property type="component" value="Unassembled WGS sequence"/>
</dbReference>
<dbReference type="RefSeq" id="WP_089297367.1">
    <property type="nucleotide sequence ID" value="NZ_BOMU01000078.1"/>
</dbReference>
<evidence type="ECO:0000313" key="1">
    <source>
        <dbReference type="EMBL" id="SNS57751.1"/>
    </source>
</evidence>